<accession>A0ABQ0BJJ3</accession>
<dbReference type="PANTHER" id="PTHR42711">
    <property type="entry name" value="ABC TRANSPORTER ATP-BINDING PROTEIN"/>
    <property type="match status" value="1"/>
</dbReference>
<dbReference type="InterPro" id="IPR003593">
    <property type="entry name" value="AAA+_ATPase"/>
</dbReference>
<keyword evidence="2" id="KW-0547">Nucleotide-binding</keyword>
<dbReference type="Pfam" id="PF00005">
    <property type="entry name" value="ABC_tran"/>
    <property type="match status" value="1"/>
</dbReference>
<comment type="caution">
    <text evidence="5">The sequence shown here is derived from an EMBL/GenBank/DDBJ whole genome shotgun (WGS) entry which is preliminary data.</text>
</comment>
<proteinExistence type="predicted"/>
<dbReference type="PROSITE" id="PS50893">
    <property type="entry name" value="ABC_TRANSPORTER_2"/>
    <property type="match status" value="1"/>
</dbReference>
<keyword evidence="3 5" id="KW-0067">ATP-binding</keyword>
<keyword evidence="1" id="KW-0813">Transport</keyword>
<dbReference type="Gene3D" id="3.40.50.300">
    <property type="entry name" value="P-loop containing nucleotide triphosphate hydrolases"/>
    <property type="match status" value="1"/>
</dbReference>
<evidence type="ECO:0000259" key="4">
    <source>
        <dbReference type="PROSITE" id="PS50893"/>
    </source>
</evidence>
<evidence type="ECO:0000256" key="3">
    <source>
        <dbReference type="ARBA" id="ARBA00022840"/>
    </source>
</evidence>
<dbReference type="PANTHER" id="PTHR42711:SF18">
    <property type="entry name" value="ABC TRANSPORTER, ATP-BINDING PROTEIN"/>
    <property type="match status" value="1"/>
</dbReference>
<dbReference type="InterPro" id="IPR003439">
    <property type="entry name" value="ABC_transporter-like_ATP-bd"/>
</dbReference>
<dbReference type="GO" id="GO:0005524">
    <property type="term" value="F:ATP binding"/>
    <property type="evidence" value="ECO:0007669"/>
    <property type="project" value="UniProtKB-KW"/>
</dbReference>
<dbReference type="Proteomes" id="UP001600943">
    <property type="component" value="Unassembled WGS sequence"/>
</dbReference>
<evidence type="ECO:0000313" key="5">
    <source>
        <dbReference type="EMBL" id="GAA6411627.1"/>
    </source>
</evidence>
<name>A0ABQ0BJJ3_9FIRM</name>
<organism evidence="5 6">
    <name type="scientific">Blautia hominis</name>
    <dbReference type="NCBI Taxonomy" id="2025493"/>
    <lineage>
        <taxon>Bacteria</taxon>
        <taxon>Bacillati</taxon>
        <taxon>Bacillota</taxon>
        <taxon>Clostridia</taxon>
        <taxon>Lachnospirales</taxon>
        <taxon>Lachnospiraceae</taxon>
        <taxon>Blautia</taxon>
    </lineage>
</organism>
<evidence type="ECO:0000313" key="6">
    <source>
        <dbReference type="Proteomes" id="UP001600943"/>
    </source>
</evidence>
<dbReference type="CDD" id="cd03230">
    <property type="entry name" value="ABC_DR_subfamily_A"/>
    <property type="match status" value="1"/>
</dbReference>
<dbReference type="EMBL" id="BAABYW010000002">
    <property type="protein sequence ID" value="GAA6411627.1"/>
    <property type="molecule type" value="Genomic_DNA"/>
</dbReference>
<gene>
    <name evidence="5" type="ORF">K040078D81_57440</name>
</gene>
<dbReference type="InterPro" id="IPR017871">
    <property type="entry name" value="ABC_transporter-like_CS"/>
</dbReference>
<reference evidence="5 6" key="1">
    <citation type="submission" date="2024-04" db="EMBL/GenBank/DDBJ databases">
        <title>Defined microbial consortia suppress multidrug-resistant proinflammatory Enterobacteriaceae via ecological control.</title>
        <authorList>
            <person name="Furuichi M."/>
            <person name="Kawaguchi T."/>
            <person name="Pust M."/>
            <person name="Yasuma K."/>
            <person name="Plichta D."/>
            <person name="Hasegawa N."/>
            <person name="Ohya T."/>
            <person name="Bhattarai S."/>
            <person name="Sasajima S."/>
            <person name="Aoto Y."/>
            <person name="Tuganbaev T."/>
            <person name="Yaginuma M."/>
            <person name="Ueda M."/>
            <person name="Okahashi N."/>
            <person name="Amafuji K."/>
            <person name="Kiridooshi Y."/>
            <person name="Sugita K."/>
            <person name="Strazar M."/>
            <person name="Skelly A."/>
            <person name="Suda W."/>
            <person name="Hattori M."/>
            <person name="Nakamoto N."/>
            <person name="Caballero S."/>
            <person name="Norman J."/>
            <person name="Olle B."/>
            <person name="Tanoue T."/>
            <person name="Arita M."/>
            <person name="Bucci V."/>
            <person name="Atarashi K."/>
            <person name="Xavier R."/>
            <person name="Honda K."/>
        </authorList>
    </citation>
    <scope>NUCLEOTIDE SEQUENCE [LARGE SCALE GENOMIC DNA]</scope>
    <source>
        <strain evidence="6">k04-0078-D8-1</strain>
    </source>
</reference>
<protein>
    <submittedName>
        <fullName evidence="5">ABC transporter ATP-binding protein</fullName>
    </submittedName>
</protein>
<evidence type="ECO:0000256" key="1">
    <source>
        <dbReference type="ARBA" id="ARBA00022448"/>
    </source>
</evidence>
<dbReference type="InterPro" id="IPR027417">
    <property type="entry name" value="P-loop_NTPase"/>
</dbReference>
<dbReference type="PROSITE" id="PS00211">
    <property type="entry name" value="ABC_TRANSPORTER_1"/>
    <property type="match status" value="1"/>
</dbReference>
<dbReference type="SMART" id="SM00382">
    <property type="entry name" value="AAA"/>
    <property type="match status" value="1"/>
</dbReference>
<dbReference type="InterPro" id="IPR050763">
    <property type="entry name" value="ABC_transporter_ATP-binding"/>
</dbReference>
<keyword evidence="6" id="KW-1185">Reference proteome</keyword>
<dbReference type="SUPFAM" id="SSF52540">
    <property type="entry name" value="P-loop containing nucleoside triphosphate hydrolases"/>
    <property type="match status" value="1"/>
</dbReference>
<feature type="domain" description="ABC transporter" evidence="4">
    <location>
        <begin position="2"/>
        <end position="228"/>
    </location>
</feature>
<sequence>MIEVKELAFSYTKKAFIEGMDFSVGKGEIFGFLGPSGAGKSTLQKILIGLLRDYQGSVKVNGVECREHTNGFYEQIGVDFEFSTMYEKMTAEENLRFFASLYKKKGRDIGELLESVGLEKDGSKKVSAYSKGMKARLNFIKALLHDPDLLCLDEPTSGLDPANSRVMKDLILKERERGKTVLLTTHNMQDASELCDRVAFIVNGRIMALDSPHNLIMSKGAARVSYSWMEEQEQTADCPLHLISQDERLRQLILENRLLSIHSSEPTLNDIFMEVTGRTLV</sequence>
<evidence type="ECO:0000256" key="2">
    <source>
        <dbReference type="ARBA" id="ARBA00022741"/>
    </source>
</evidence>
<dbReference type="RefSeq" id="WP_390410274.1">
    <property type="nucleotide sequence ID" value="NZ_BAABYW010000002.1"/>
</dbReference>